<name>A0A6N4UP60_9MYCO</name>
<dbReference type="KEGG" id="malv:MALV_04460"/>
<keyword evidence="3" id="KW-1185">Reference proteome</keyword>
<gene>
    <name evidence="2" type="ORF">MALV_04460</name>
</gene>
<sequence>MPTHNVMAGVVPLFGNEDAVTRLDQIERGQDVGKKQHGHRSIIAEPAGGYSTPTPGNAPAISTVPISGCSPTNSTMAAQQ</sequence>
<feature type="region of interest" description="Disordered" evidence="1">
    <location>
        <begin position="30"/>
        <end position="80"/>
    </location>
</feature>
<feature type="compositionally biased region" description="Polar residues" evidence="1">
    <location>
        <begin position="69"/>
        <end position="80"/>
    </location>
</feature>
<organism evidence="2 3">
    <name type="scientific">Mycolicibacterium alvei</name>
    <dbReference type="NCBI Taxonomy" id="67081"/>
    <lineage>
        <taxon>Bacteria</taxon>
        <taxon>Bacillati</taxon>
        <taxon>Actinomycetota</taxon>
        <taxon>Actinomycetes</taxon>
        <taxon>Mycobacteriales</taxon>
        <taxon>Mycobacteriaceae</taxon>
        <taxon>Mycolicibacterium</taxon>
    </lineage>
</organism>
<reference evidence="2 3" key="1">
    <citation type="journal article" date="2019" name="Emerg. Microbes Infect.">
        <title>Comprehensive subspecies identification of 175 nontuberculous mycobacteria species based on 7547 genomic profiles.</title>
        <authorList>
            <person name="Matsumoto Y."/>
            <person name="Kinjo T."/>
            <person name="Motooka D."/>
            <person name="Nabeya D."/>
            <person name="Jung N."/>
            <person name="Uechi K."/>
            <person name="Horii T."/>
            <person name="Iida T."/>
            <person name="Fujita J."/>
            <person name="Nakamura S."/>
        </authorList>
    </citation>
    <scope>NUCLEOTIDE SEQUENCE [LARGE SCALE GENOMIC DNA]</scope>
    <source>
        <strain evidence="2 3">JCM 12272</strain>
    </source>
</reference>
<dbReference type="Proteomes" id="UP000466906">
    <property type="component" value="Chromosome"/>
</dbReference>
<evidence type="ECO:0000313" key="2">
    <source>
        <dbReference type="EMBL" id="BBX25321.1"/>
    </source>
</evidence>
<proteinExistence type="predicted"/>
<evidence type="ECO:0000256" key="1">
    <source>
        <dbReference type="SAM" id="MobiDB-lite"/>
    </source>
</evidence>
<accession>A0A6N4UP60</accession>
<protein>
    <submittedName>
        <fullName evidence="2">Uncharacterized protein</fullName>
    </submittedName>
</protein>
<dbReference type="AlphaFoldDB" id="A0A6N4UP60"/>
<evidence type="ECO:0000313" key="3">
    <source>
        <dbReference type="Proteomes" id="UP000466906"/>
    </source>
</evidence>
<dbReference type="EMBL" id="AP022565">
    <property type="protein sequence ID" value="BBX25321.1"/>
    <property type="molecule type" value="Genomic_DNA"/>
</dbReference>